<evidence type="ECO:0000259" key="7">
    <source>
        <dbReference type="PROSITE" id="PS50994"/>
    </source>
</evidence>
<keyword evidence="6" id="KW-0695">RNA-directed DNA polymerase</keyword>
<keyword evidence="5" id="KW-0378">Hydrolase</keyword>
<dbReference type="InterPro" id="IPR036397">
    <property type="entry name" value="RNaseH_sf"/>
</dbReference>
<keyword evidence="4" id="KW-0255">Endonuclease</keyword>
<dbReference type="GO" id="GO:0016787">
    <property type="term" value="F:hydrolase activity"/>
    <property type="evidence" value="ECO:0007669"/>
    <property type="project" value="UniProtKB-KW"/>
</dbReference>
<dbReference type="AlphaFoldDB" id="A0A7L0QSD7"/>
<keyword evidence="1" id="KW-0808">Transferase</keyword>
<keyword evidence="9" id="KW-1185">Reference proteome</keyword>
<evidence type="ECO:0000256" key="6">
    <source>
        <dbReference type="ARBA" id="ARBA00022918"/>
    </source>
</evidence>
<dbReference type="InterPro" id="IPR012337">
    <property type="entry name" value="RNaseH-like_sf"/>
</dbReference>
<gene>
    <name evidence="8" type="primary">Ervk18_2</name>
    <name evidence="8" type="ORF">SETKIR_R15283</name>
</gene>
<proteinExistence type="predicted"/>
<comment type="caution">
    <text evidence="8">The sequence shown here is derived from an EMBL/GenBank/DDBJ whole genome shotgun (WGS) entry which is preliminary data.</text>
</comment>
<dbReference type="PANTHER" id="PTHR41694">
    <property type="entry name" value="ENDOGENOUS RETROVIRUS GROUP K MEMBER POL PROTEIN"/>
    <property type="match status" value="1"/>
</dbReference>
<evidence type="ECO:0000256" key="5">
    <source>
        <dbReference type="ARBA" id="ARBA00022801"/>
    </source>
</evidence>
<evidence type="ECO:0000256" key="4">
    <source>
        <dbReference type="ARBA" id="ARBA00022759"/>
    </source>
</evidence>
<dbReference type="GO" id="GO:0015074">
    <property type="term" value="P:DNA integration"/>
    <property type="evidence" value="ECO:0007669"/>
    <property type="project" value="InterPro"/>
</dbReference>
<evidence type="ECO:0000256" key="1">
    <source>
        <dbReference type="ARBA" id="ARBA00022679"/>
    </source>
</evidence>
<dbReference type="SUPFAM" id="SSF53098">
    <property type="entry name" value="Ribonuclease H-like"/>
    <property type="match status" value="1"/>
</dbReference>
<name>A0A7L0QSD7_SETKR</name>
<dbReference type="InterPro" id="IPR001584">
    <property type="entry name" value="Integrase_cat-core"/>
</dbReference>
<organism evidence="8 9">
    <name type="scientific">Setophaga kirtlandii</name>
    <name type="common">Kirtland's warbler</name>
    <name type="synonym">Dendroica kirtlandii</name>
    <dbReference type="NCBI Taxonomy" id="298831"/>
    <lineage>
        <taxon>Eukaryota</taxon>
        <taxon>Metazoa</taxon>
        <taxon>Chordata</taxon>
        <taxon>Craniata</taxon>
        <taxon>Vertebrata</taxon>
        <taxon>Euteleostomi</taxon>
        <taxon>Archelosauria</taxon>
        <taxon>Archosauria</taxon>
        <taxon>Dinosauria</taxon>
        <taxon>Saurischia</taxon>
        <taxon>Theropoda</taxon>
        <taxon>Coelurosauria</taxon>
        <taxon>Aves</taxon>
        <taxon>Neognathae</taxon>
        <taxon>Neoaves</taxon>
        <taxon>Telluraves</taxon>
        <taxon>Australaves</taxon>
        <taxon>Passeriformes</taxon>
        <taxon>Passeroidea</taxon>
        <taxon>Parulidae</taxon>
        <taxon>Setophaga</taxon>
    </lineage>
</organism>
<dbReference type="Gene3D" id="3.30.420.10">
    <property type="entry name" value="Ribonuclease H-like superfamily/Ribonuclease H"/>
    <property type="match status" value="1"/>
</dbReference>
<feature type="non-terminal residue" evidence="8">
    <location>
        <position position="64"/>
    </location>
</feature>
<accession>A0A7L0QSD7</accession>
<evidence type="ECO:0000256" key="2">
    <source>
        <dbReference type="ARBA" id="ARBA00022695"/>
    </source>
</evidence>
<feature type="non-terminal residue" evidence="8">
    <location>
        <position position="1"/>
    </location>
</feature>
<keyword evidence="2" id="KW-0548">Nucleotidyltransferase</keyword>
<sequence length="64" mass="6931">ATLIAHWRMAFAILGIPSSSKTDNGPAYVSQKMQQSLCYWGVSHKLGILHSPMGQAIVEHAHGT</sequence>
<dbReference type="GO" id="GO:0004519">
    <property type="term" value="F:endonuclease activity"/>
    <property type="evidence" value="ECO:0007669"/>
    <property type="project" value="UniProtKB-KW"/>
</dbReference>
<reference evidence="8 9" key="1">
    <citation type="submission" date="2019-09" db="EMBL/GenBank/DDBJ databases">
        <title>Bird 10,000 Genomes (B10K) Project - Family phase.</title>
        <authorList>
            <person name="Zhang G."/>
        </authorList>
    </citation>
    <scope>NUCLEOTIDE SEQUENCE [LARGE SCALE GENOMIC DNA]</scope>
    <source>
        <strain evidence="8">B10K-DU-001-45</strain>
        <tissue evidence="8">Muscle</tissue>
    </source>
</reference>
<feature type="domain" description="Integrase catalytic" evidence="7">
    <location>
        <begin position="1"/>
        <end position="64"/>
    </location>
</feature>
<dbReference type="PANTHER" id="PTHR41694:SF3">
    <property type="entry name" value="RNA-DIRECTED DNA POLYMERASE-RELATED"/>
    <property type="match status" value="1"/>
</dbReference>
<dbReference type="PROSITE" id="PS50994">
    <property type="entry name" value="INTEGRASE"/>
    <property type="match status" value="1"/>
</dbReference>
<evidence type="ECO:0000256" key="3">
    <source>
        <dbReference type="ARBA" id="ARBA00022722"/>
    </source>
</evidence>
<dbReference type="GO" id="GO:0003964">
    <property type="term" value="F:RNA-directed DNA polymerase activity"/>
    <property type="evidence" value="ECO:0007669"/>
    <property type="project" value="UniProtKB-KW"/>
</dbReference>
<protein>
    <submittedName>
        <fullName evidence="8">POK18 protein</fullName>
    </submittedName>
</protein>
<keyword evidence="3" id="KW-0540">Nuclease</keyword>
<dbReference type="Proteomes" id="UP000550059">
    <property type="component" value="Unassembled WGS sequence"/>
</dbReference>
<dbReference type="EMBL" id="VXAS01012790">
    <property type="protein sequence ID" value="NXL20252.1"/>
    <property type="molecule type" value="Genomic_DNA"/>
</dbReference>
<evidence type="ECO:0000313" key="9">
    <source>
        <dbReference type="Proteomes" id="UP000550059"/>
    </source>
</evidence>
<dbReference type="GO" id="GO:0035613">
    <property type="term" value="F:RNA stem-loop binding"/>
    <property type="evidence" value="ECO:0007669"/>
    <property type="project" value="TreeGrafter"/>
</dbReference>
<evidence type="ECO:0000313" key="8">
    <source>
        <dbReference type="EMBL" id="NXL20252.1"/>
    </source>
</evidence>